<keyword evidence="2" id="KW-0645">Protease</keyword>
<dbReference type="Pfam" id="PF02073">
    <property type="entry name" value="Peptidase_M29"/>
    <property type="match status" value="1"/>
</dbReference>
<dbReference type="InterPro" id="IPR000787">
    <property type="entry name" value="Peptidase_M29"/>
</dbReference>
<dbReference type="RefSeq" id="WP_099391307.1">
    <property type="nucleotide sequence ID" value="NZ_PDYF01000007.1"/>
</dbReference>
<keyword evidence="1" id="KW-0479">Metal-binding</keyword>
<dbReference type="SUPFAM" id="SSF144052">
    <property type="entry name" value="Thermophilic metalloprotease-like"/>
    <property type="match status" value="1"/>
</dbReference>
<sequence length="686" mass="77919">MSNTFYKETDDIIERYELACERISTIKEDKDLPDNLQSFFNQVADFILTVIPVMNKAIAGELANRSLEECQQDADSIFAIYSAERYSNSFLCPTYSVEHLGQELGGILSHVFYKLTSIIRVAFAGRLDLFTIYMELFLQVYGECQMESEDKYRREGVESAVYSFQHDYCQIFISESTISMIDPEYDFYTDIIVNADLSDDRYMYRYGTYIGPNERGIAAHLRSLPHEDVVAMARTYVEGYIKGFEVTGKDISKKETVEVHAPVGFELMTREAIRLFNEAGLTVTVRYGGTTGRNLFSTVPNKQCEYDHKNDKAYIWDKGLADRMLEVLKNTYEKHKDLAAVFGGPAVIETFGEVPFEPANFEANSKYTEKQDELNVYFASQSGQITNQYVKGEERSFTIIAYPIPEIGKDFNEIFNETVAVNTMDYELYKNIQQHIIDVLDQGDRVHVTGRGDNHTDITVKLHHLDDPAKQTNFENCVADVNIPVGEVFTSPELEGTNGVLHVTQVYLNELGYRNLEMKFEDGKIVSYTCSNFDTEEENKKYIFDNVLFKHETLPIGEFAIGTNTRAFVMGQKYGIADKLPILIAEKTGPHFAVGDTCYSHAEDVAMYNPDGKECIARDNSCSLLRKTDFSKAYFNCHTDITIPYYELGDITVITADGQELPVIKQGRFVVPGTEVLNEVLDAYRG</sequence>
<evidence type="ECO:0000313" key="3">
    <source>
        <dbReference type="Proteomes" id="UP000225889"/>
    </source>
</evidence>
<dbReference type="GO" id="GO:0046872">
    <property type="term" value="F:metal ion binding"/>
    <property type="evidence" value="ECO:0007669"/>
    <property type="project" value="UniProtKB-KW"/>
</dbReference>
<dbReference type="GO" id="GO:0006508">
    <property type="term" value="P:proteolysis"/>
    <property type="evidence" value="ECO:0007669"/>
    <property type="project" value="InterPro"/>
</dbReference>
<evidence type="ECO:0000313" key="2">
    <source>
        <dbReference type="EMBL" id="PHU36106.1"/>
    </source>
</evidence>
<accession>A0A2G3DYK1</accession>
<keyword evidence="2" id="KW-0031">Aminopeptidase</keyword>
<organism evidence="2 3">
    <name type="scientific">Pseudobutyrivibrio ruminis</name>
    <dbReference type="NCBI Taxonomy" id="46206"/>
    <lineage>
        <taxon>Bacteria</taxon>
        <taxon>Bacillati</taxon>
        <taxon>Bacillota</taxon>
        <taxon>Clostridia</taxon>
        <taxon>Lachnospirales</taxon>
        <taxon>Lachnospiraceae</taxon>
        <taxon>Pseudobutyrivibrio</taxon>
    </lineage>
</organism>
<dbReference type="InterPro" id="IPR052170">
    <property type="entry name" value="M29_Exopeptidase"/>
</dbReference>
<comment type="caution">
    <text evidence="2">The sequence shown here is derived from an EMBL/GenBank/DDBJ whole genome shotgun (WGS) entry which is preliminary data.</text>
</comment>
<dbReference type="EMBL" id="PDYF01000007">
    <property type="protein sequence ID" value="PHU36106.1"/>
    <property type="molecule type" value="Genomic_DNA"/>
</dbReference>
<reference evidence="2 3" key="2">
    <citation type="submission" date="2017-10" db="EMBL/GenBank/DDBJ databases">
        <authorList>
            <person name="Banno H."/>
            <person name="Chua N.-H."/>
        </authorList>
    </citation>
    <scope>NUCLEOTIDE SEQUENCE [LARGE SCALE GENOMIC DNA]</scope>
    <source>
        <strain evidence="2 3">JK626</strain>
    </source>
</reference>
<protein>
    <submittedName>
        <fullName evidence="2">Leucyl aminopeptidase</fullName>
    </submittedName>
</protein>
<dbReference type="PANTHER" id="PTHR34448">
    <property type="entry name" value="AMINOPEPTIDASE"/>
    <property type="match status" value="1"/>
</dbReference>
<reference evidence="2 3" key="1">
    <citation type="submission" date="2017-10" db="EMBL/GenBank/DDBJ databases">
        <title>Resolving the taxonomy of Roseburia spp., Eubacterium rectale and Agathobacter spp. through phylogenomic analysis.</title>
        <authorList>
            <person name="Sheridan P.O."/>
            <person name="Walker A.W."/>
            <person name="Duncan S.H."/>
            <person name="Scott K.P."/>
            <person name="Toole P.W.O."/>
            <person name="Luis P."/>
            <person name="Flint H.J."/>
        </authorList>
    </citation>
    <scope>NUCLEOTIDE SEQUENCE [LARGE SCALE GENOMIC DNA]</scope>
    <source>
        <strain evidence="2 3">JK626</strain>
    </source>
</reference>
<evidence type="ECO:0000256" key="1">
    <source>
        <dbReference type="ARBA" id="ARBA00022723"/>
    </source>
</evidence>
<name>A0A2G3DYK1_9FIRM</name>
<keyword evidence="2" id="KW-0378">Hydrolase</keyword>
<dbReference type="AlphaFoldDB" id="A0A2G3DYK1"/>
<dbReference type="GO" id="GO:0004177">
    <property type="term" value="F:aminopeptidase activity"/>
    <property type="evidence" value="ECO:0007669"/>
    <property type="project" value="UniProtKB-KW"/>
</dbReference>
<gene>
    <name evidence="2" type="ORF">CSX01_02405</name>
</gene>
<dbReference type="PANTHER" id="PTHR34448:SF3">
    <property type="entry name" value="AMINOPEPTIDASE AMPS"/>
    <property type="match status" value="1"/>
</dbReference>
<dbReference type="Proteomes" id="UP000225889">
    <property type="component" value="Unassembled WGS sequence"/>
</dbReference>
<proteinExistence type="predicted"/>